<dbReference type="InterPro" id="IPR006683">
    <property type="entry name" value="Thioestr_dom"/>
</dbReference>
<keyword evidence="2" id="KW-0378">Hydrolase</keyword>
<sequence>MTEMTPTPPATDSAPLVAIGFDALIGLEYRIVTPDHVRAEWTVRPELLQPYGLVHGGVYCAVIESVCSVGGATWYADRGVVVGVNNNTDFLRAARSGTLTADARPVHQGRLQQVWQVAITDEEQRVVARGQVRLQNLAQAPGSA</sequence>
<gene>
    <name evidence="4" type="ORF">KV203_10605</name>
</gene>
<feature type="domain" description="Thioesterase" evidence="3">
    <location>
        <begin position="51"/>
        <end position="128"/>
    </location>
</feature>
<organism evidence="4 5">
    <name type="scientific">Skermania pinensis</name>
    <dbReference type="NCBI Taxonomy" id="39122"/>
    <lineage>
        <taxon>Bacteria</taxon>
        <taxon>Bacillati</taxon>
        <taxon>Actinomycetota</taxon>
        <taxon>Actinomycetes</taxon>
        <taxon>Mycobacteriales</taxon>
        <taxon>Gordoniaceae</taxon>
        <taxon>Skermania</taxon>
    </lineage>
</organism>
<evidence type="ECO:0000256" key="1">
    <source>
        <dbReference type="ARBA" id="ARBA00008324"/>
    </source>
</evidence>
<evidence type="ECO:0000313" key="5">
    <source>
        <dbReference type="Proteomes" id="UP000887023"/>
    </source>
</evidence>
<reference evidence="4" key="1">
    <citation type="submission" date="2021-07" db="EMBL/GenBank/DDBJ databases">
        <title>Candidatus Kaistella beijingensis sp. nov. isolated from a municipal wastewater treatment plant is involved in sludge foaming.</title>
        <authorList>
            <person name="Song Y."/>
            <person name="Liu S.-J."/>
        </authorList>
    </citation>
    <scope>NUCLEOTIDE SEQUENCE</scope>
    <source>
        <strain evidence="4">DSM 43998</strain>
    </source>
</reference>
<dbReference type="Gene3D" id="3.10.129.10">
    <property type="entry name" value="Hotdog Thioesterase"/>
    <property type="match status" value="1"/>
</dbReference>
<protein>
    <submittedName>
        <fullName evidence="4">PaaI family thioesterase</fullName>
    </submittedName>
</protein>
<dbReference type="RefSeq" id="WP_066475148.1">
    <property type="nucleotide sequence ID" value="NZ_CBCRUZ010000018.1"/>
</dbReference>
<evidence type="ECO:0000259" key="3">
    <source>
        <dbReference type="Pfam" id="PF03061"/>
    </source>
</evidence>
<proteinExistence type="inferred from homology"/>
<dbReference type="Proteomes" id="UP000887023">
    <property type="component" value="Chromosome"/>
</dbReference>
<dbReference type="EMBL" id="CP079105">
    <property type="protein sequence ID" value="QXQ12445.1"/>
    <property type="molecule type" value="Genomic_DNA"/>
</dbReference>
<dbReference type="SUPFAM" id="SSF54637">
    <property type="entry name" value="Thioesterase/thiol ester dehydrase-isomerase"/>
    <property type="match status" value="1"/>
</dbReference>
<dbReference type="InterPro" id="IPR003736">
    <property type="entry name" value="PAAI_dom"/>
</dbReference>
<dbReference type="CDD" id="cd03443">
    <property type="entry name" value="PaaI_thioesterase"/>
    <property type="match status" value="1"/>
</dbReference>
<dbReference type="InterPro" id="IPR029069">
    <property type="entry name" value="HotDog_dom_sf"/>
</dbReference>
<dbReference type="PANTHER" id="PTHR43240:SF5">
    <property type="entry name" value="1,4-DIHYDROXY-2-NAPHTHOYL-COA THIOESTERASE 1"/>
    <property type="match status" value="1"/>
</dbReference>
<name>A0ABX8S3Q6_9ACTN</name>
<dbReference type="Pfam" id="PF03061">
    <property type="entry name" value="4HBT"/>
    <property type="match status" value="1"/>
</dbReference>
<dbReference type="NCBIfam" id="TIGR00369">
    <property type="entry name" value="unchar_dom_1"/>
    <property type="match status" value="1"/>
</dbReference>
<dbReference type="PANTHER" id="PTHR43240">
    <property type="entry name" value="1,4-DIHYDROXY-2-NAPHTHOYL-COA THIOESTERASE 1"/>
    <property type="match status" value="1"/>
</dbReference>
<evidence type="ECO:0000256" key="2">
    <source>
        <dbReference type="ARBA" id="ARBA00022801"/>
    </source>
</evidence>
<comment type="similarity">
    <text evidence="1">Belongs to the thioesterase PaaI family.</text>
</comment>
<evidence type="ECO:0000313" key="4">
    <source>
        <dbReference type="EMBL" id="QXQ12445.1"/>
    </source>
</evidence>
<keyword evidence="5" id="KW-1185">Reference proteome</keyword>
<accession>A0ABX8S3Q6</accession>